<dbReference type="InterPro" id="IPR006091">
    <property type="entry name" value="Acyl-CoA_Oxase/DH_mid-dom"/>
</dbReference>
<dbReference type="InterPro" id="IPR009100">
    <property type="entry name" value="AcylCoA_DH/oxidase_NM_dom_sf"/>
</dbReference>
<evidence type="ECO:0000256" key="3">
    <source>
        <dbReference type="ARBA" id="ARBA00022630"/>
    </source>
</evidence>
<dbReference type="Pfam" id="PF02770">
    <property type="entry name" value="Acyl-CoA_dh_M"/>
    <property type="match status" value="1"/>
</dbReference>
<feature type="domain" description="Acyl-CoA oxidase/dehydrogenase middle" evidence="8">
    <location>
        <begin position="127"/>
        <end position="223"/>
    </location>
</feature>
<dbReference type="Pfam" id="PF02771">
    <property type="entry name" value="Acyl-CoA_dh_N"/>
    <property type="match status" value="1"/>
</dbReference>
<gene>
    <name evidence="10" type="ORF">CDQ92_06695</name>
</gene>
<dbReference type="GO" id="GO:0016627">
    <property type="term" value="F:oxidoreductase activity, acting on the CH-CH group of donors"/>
    <property type="evidence" value="ECO:0007669"/>
    <property type="project" value="InterPro"/>
</dbReference>
<dbReference type="AlphaFoldDB" id="A0A246JUU9"/>
<evidence type="ECO:0000256" key="2">
    <source>
        <dbReference type="ARBA" id="ARBA00009347"/>
    </source>
</evidence>
<dbReference type="Gene3D" id="1.20.140.10">
    <property type="entry name" value="Butyryl-CoA Dehydrogenase, subunit A, domain 3"/>
    <property type="match status" value="1"/>
</dbReference>
<dbReference type="GO" id="GO:0050660">
    <property type="term" value="F:flavin adenine dinucleotide binding"/>
    <property type="evidence" value="ECO:0007669"/>
    <property type="project" value="InterPro"/>
</dbReference>
<keyword evidence="3 6" id="KW-0285">Flavoprotein</keyword>
<evidence type="ECO:0000313" key="11">
    <source>
        <dbReference type="Proteomes" id="UP000197361"/>
    </source>
</evidence>
<organism evidence="10 11">
    <name type="scientific">Sphingopyxis bauzanensis</name>
    <dbReference type="NCBI Taxonomy" id="651663"/>
    <lineage>
        <taxon>Bacteria</taxon>
        <taxon>Pseudomonadati</taxon>
        <taxon>Pseudomonadota</taxon>
        <taxon>Alphaproteobacteria</taxon>
        <taxon>Sphingomonadales</taxon>
        <taxon>Sphingomonadaceae</taxon>
        <taxon>Sphingopyxis</taxon>
    </lineage>
</organism>
<dbReference type="Gene3D" id="1.10.540.10">
    <property type="entry name" value="Acyl-CoA dehydrogenase/oxidase, N-terminal domain"/>
    <property type="match status" value="1"/>
</dbReference>
<dbReference type="OrthoDB" id="9780544at2"/>
<name>A0A246JUU9_9SPHN</name>
<dbReference type="InterPro" id="IPR013786">
    <property type="entry name" value="AcylCoA_DH/ox_N"/>
</dbReference>
<keyword evidence="11" id="KW-1185">Reference proteome</keyword>
<protein>
    <submittedName>
        <fullName evidence="10">Acyl-CoA dehydrogenase</fullName>
    </submittedName>
</protein>
<comment type="cofactor">
    <cofactor evidence="1 6">
        <name>FAD</name>
        <dbReference type="ChEBI" id="CHEBI:57692"/>
    </cofactor>
</comment>
<evidence type="ECO:0000256" key="6">
    <source>
        <dbReference type="RuleBase" id="RU362125"/>
    </source>
</evidence>
<keyword evidence="4 6" id="KW-0274">FAD</keyword>
<dbReference type="GO" id="GO:0005886">
    <property type="term" value="C:plasma membrane"/>
    <property type="evidence" value="ECO:0007669"/>
    <property type="project" value="TreeGrafter"/>
</dbReference>
<comment type="similarity">
    <text evidence="2 6">Belongs to the acyl-CoA dehydrogenase family.</text>
</comment>
<reference evidence="10 11" key="1">
    <citation type="journal article" date="2010" name="Int. J. Syst. Evol. Microbiol.">
        <title>Sphingopyxis bauzanensis sp. nov., a psychrophilic bacterium isolated from soil.</title>
        <authorList>
            <person name="Zhang D.C."/>
            <person name="Liu H.C."/>
            <person name="Xin Y.H."/>
            <person name="Zhou Y.G."/>
            <person name="Schinner F."/>
            <person name="Margesin R."/>
        </authorList>
    </citation>
    <scope>NUCLEOTIDE SEQUENCE [LARGE SCALE GENOMIC DNA]</scope>
    <source>
        <strain evidence="10 11">DSM 22271</strain>
    </source>
</reference>
<sequence>MQIEFTSEEMAFRAEARCWLRANVPAGERPIHSDRALDIREFDLEWQRKQFEAGWAGISWPSEYGGRGVSLIEQLIWHEEYARAGAPRAGSCFVGLSHAGPTLIARGTPEQQAFHLPRILRGDTVWCQGFSEPGAGSDLAALGTRAEIDGDELVVNGAKIWTSYAAIADYQELLCRTEAGSRKHSGISWVICPMDTPGIELRPILTMVGPNDFHFCQVFYNDVRIPLANVVGEVNDGWNVANATLGFERGTGFVADQIQNSELVERLIAMARGRCGLDGLSPAIDDGDFASRLAMSRAEMAGVRAMTYATVSRAANANPGPEGSLVKLFFSEASQRLRRLGVDLLGPEALELSSDAGLTTPYLRSYAASIGGGTSDVQRNIIAERVLGLPRAPRP</sequence>
<dbReference type="SUPFAM" id="SSF56645">
    <property type="entry name" value="Acyl-CoA dehydrogenase NM domain-like"/>
    <property type="match status" value="1"/>
</dbReference>
<dbReference type="PANTHER" id="PTHR43292:SF3">
    <property type="entry name" value="ACYL-COA DEHYDROGENASE FADE29"/>
    <property type="match status" value="1"/>
</dbReference>
<dbReference type="InterPro" id="IPR009075">
    <property type="entry name" value="AcylCo_DH/oxidase_C"/>
</dbReference>
<dbReference type="RefSeq" id="WP_088440664.1">
    <property type="nucleotide sequence ID" value="NZ_BMMC01000014.1"/>
</dbReference>
<feature type="domain" description="Acyl-CoA dehydrogenase/oxidase N-terminal" evidence="9">
    <location>
        <begin position="6"/>
        <end position="123"/>
    </location>
</feature>
<dbReference type="InterPro" id="IPR037069">
    <property type="entry name" value="AcylCoA_DH/ox_N_sf"/>
</dbReference>
<dbReference type="EMBL" id="NISK01000002">
    <property type="protein sequence ID" value="OWQ96808.1"/>
    <property type="molecule type" value="Genomic_DNA"/>
</dbReference>
<dbReference type="Proteomes" id="UP000197361">
    <property type="component" value="Unassembled WGS sequence"/>
</dbReference>
<dbReference type="SUPFAM" id="SSF47203">
    <property type="entry name" value="Acyl-CoA dehydrogenase C-terminal domain-like"/>
    <property type="match status" value="1"/>
</dbReference>
<comment type="caution">
    <text evidence="10">The sequence shown here is derived from an EMBL/GenBank/DDBJ whole genome shotgun (WGS) entry which is preliminary data.</text>
</comment>
<proteinExistence type="inferred from homology"/>
<evidence type="ECO:0000256" key="4">
    <source>
        <dbReference type="ARBA" id="ARBA00022827"/>
    </source>
</evidence>
<feature type="domain" description="Acyl-CoA dehydrogenase/oxidase C-terminal" evidence="7">
    <location>
        <begin position="235"/>
        <end position="387"/>
    </location>
</feature>
<evidence type="ECO:0000259" key="8">
    <source>
        <dbReference type="Pfam" id="PF02770"/>
    </source>
</evidence>
<dbReference type="Gene3D" id="2.40.110.10">
    <property type="entry name" value="Butyryl-CoA Dehydrogenase, subunit A, domain 2"/>
    <property type="match status" value="1"/>
</dbReference>
<dbReference type="InterPro" id="IPR046373">
    <property type="entry name" value="Acyl-CoA_Oxase/DH_mid-dom_sf"/>
</dbReference>
<dbReference type="InterPro" id="IPR036250">
    <property type="entry name" value="AcylCo_DH-like_C"/>
</dbReference>
<evidence type="ECO:0000256" key="5">
    <source>
        <dbReference type="ARBA" id="ARBA00023002"/>
    </source>
</evidence>
<keyword evidence="5 6" id="KW-0560">Oxidoreductase</keyword>
<evidence type="ECO:0000259" key="9">
    <source>
        <dbReference type="Pfam" id="PF02771"/>
    </source>
</evidence>
<dbReference type="PANTHER" id="PTHR43292">
    <property type="entry name" value="ACYL-COA DEHYDROGENASE"/>
    <property type="match status" value="1"/>
</dbReference>
<accession>A0A246JUU9</accession>
<evidence type="ECO:0000256" key="1">
    <source>
        <dbReference type="ARBA" id="ARBA00001974"/>
    </source>
</evidence>
<dbReference type="Pfam" id="PF00441">
    <property type="entry name" value="Acyl-CoA_dh_1"/>
    <property type="match status" value="1"/>
</dbReference>
<dbReference type="InterPro" id="IPR052161">
    <property type="entry name" value="Mycobact_Acyl-CoA_DH"/>
</dbReference>
<evidence type="ECO:0000259" key="7">
    <source>
        <dbReference type="Pfam" id="PF00441"/>
    </source>
</evidence>
<evidence type="ECO:0000313" key="10">
    <source>
        <dbReference type="EMBL" id="OWQ96808.1"/>
    </source>
</evidence>